<feature type="domain" description="SAF" evidence="5">
    <location>
        <begin position="104"/>
        <end position="166"/>
    </location>
</feature>
<dbReference type="SMART" id="SM00858">
    <property type="entry name" value="SAF"/>
    <property type="match status" value="1"/>
</dbReference>
<dbReference type="InterPro" id="IPR039246">
    <property type="entry name" value="Flagellar_FlgA"/>
</dbReference>
<dbReference type="InterPro" id="IPR013974">
    <property type="entry name" value="SAF"/>
</dbReference>
<dbReference type="Proteomes" id="UP000295367">
    <property type="component" value="Unassembled WGS sequence"/>
</dbReference>
<dbReference type="GO" id="GO:0042597">
    <property type="term" value="C:periplasmic space"/>
    <property type="evidence" value="ECO:0007669"/>
    <property type="project" value="UniProtKB-SubCell"/>
</dbReference>
<dbReference type="GO" id="GO:0044780">
    <property type="term" value="P:bacterial-type flagellum assembly"/>
    <property type="evidence" value="ECO:0007669"/>
    <property type="project" value="InterPro"/>
</dbReference>
<proteinExistence type="inferred from homology"/>
<keyword evidence="2 4" id="KW-0732">Signal</keyword>
<dbReference type="InterPro" id="IPR041231">
    <property type="entry name" value="FlgA_N"/>
</dbReference>
<dbReference type="OrthoDB" id="8561436at2"/>
<keyword evidence="7" id="KW-1185">Reference proteome</keyword>
<comment type="caution">
    <text evidence="6">The sequence shown here is derived from an EMBL/GenBank/DDBJ whole genome shotgun (WGS) entry which is preliminary data.</text>
</comment>
<evidence type="ECO:0000313" key="6">
    <source>
        <dbReference type="EMBL" id="TCV90734.1"/>
    </source>
</evidence>
<dbReference type="NCBIfam" id="TIGR03170">
    <property type="entry name" value="flgA_cterm"/>
    <property type="match status" value="1"/>
</dbReference>
<evidence type="ECO:0000256" key="2">
    <source>
        <dbReference type="ARBA" id="ARBA00022729"/>
    </source>
</evidence>
<dbReference type="CDD" id="cd11614">
    <property type="entry name" value="SAF_CpaB_FlgA_like"/>
    <property type="match status" value="1"/>
</dbReference>
<keyword evidence="4" id="KW-1005">Bacterial flagellum biogenesis</keyword>
<keyword evidence="6" id="KW-0966">Cell projection</keyword>
<dbReference type="AlphaFoldDB" id="A0A4R3YIA6"/>
<evidence type="ECO:0000256" key="3">
    <source>
        <dbReference type="ARBA" id="ARBA00022764"/>
    </source>
</evidence>
<keyword evidence="6" id="KW-0969">Cilium</keyword>
<dbReference type="InterPro" id="IPR017585">
    <property type="entry name" value="SAF_FlgA"/>
</dbReference>
<evidence type="ECO:0000256" key="4">
    <source>
        <dbReference type="RuleBase" id="RU362063"/>
    </source>
</evidence>
<comment type="function">
    <text evidence="4">Involved in the assembly process of the P-ring formation. It may associate with FlgF on the rod constituting a structure essential for the P-ring assembly or may act as a modulator protein for the P-ring assembly.</text>
</comment>
<protein>
    <recommendedName>
        <fullName evidence="4">Flagella basal body P-ring formation protein FlgA</fullName>
    </recommendedName>
</protein>
<dbReference type="PANTHER" id="PTHR36307:SF1">
    <property type="entry name" value="FLAGELLA BASAL BODY P-RING FORMATION PROTEIN FLGA"/>
    <property type="match status" value="1"/>
</dbReference>
<feature type="chain" id="PRO_5021041536" description="Flagella basal body P-ring formation protein FlgA" evidence="4">
    <location>
        <begin position="21"/>
        <end position="228"/>
    </location>
</feature>
<evidence type="ECO:0000256" key="1">
    <source>
        <dbReference type="ARBA" id="ARBA00004418"/>
    </source>
</evidence>
<dbReference type="Pfam" id="PF13144">
    <property type="entry name" value="ChapFlgA"/>
    <property type="match status" value="1"/>
</dbReference>
<dbReference type="EMBL" id="SMCO01000001">
    <property type="protein sequence ID" value="TCV90734.1"/>
    <property type="molecule type" value="Genomic_DNA"/>
</dbReference>
<dbReference type="Gene3D" id="3.90.1210.10">
    <property type="entry name" value="Antifreeze-like/N-acetylneuraminic acid synthase C-terminal domain"/>
    <property type="match status" value="1"/>
</dbReference>
<gene>
    <name evidence="6" type="ORF">EDC63_101708</name>
</gene>
<dbReference type="Gene3D" id="2.30.30.760">
    <property type="match status" value="1"/>
</dbReference>
<organism evidence="6 7">
    <name type="scientific">Sulfurirhabdus autotrophica</name>
    <dbReference type="NCBI Taxonomy" id="1706046"/>
    <lineage>
        <taxon>Bacteria</taxon>
        <taxon>Pseudomonadati</taxon>
        <taxon>Pseudomonadota</taxon>
        <taxon>Betaproteobacteria</taxon>
        <taxon>Nitrosomonadales</taxon>
        <taxon>Sulfuricellaceae</taxon>
        <taxon>Sulfurirhabdus</taxon>
    </lineage>
</organism>
<dbReference type="RefSeq" id="WP_124947374.1">
    <property type="nucleotide sequence ID" value="NZ_BHVT01000073.1"/>
</dbReference>
<name>A0A4R3YIA6_9PROT</name>
<dbReference type="Pfam" id="PF17656">
    <property type="entry name" value="ChapFlgA_N"/>
    <property type="match status" value="1"/>
</dbReference>
<dbReference type="PANTHER" id="PTHR36307">
    <property type="entry name" value="FLAGELLA BASAL BODY P-RING FORMATION PROTEIN FLGA"/>
    <property type="match status" value="1"/>
</dbReference>
<keyword evidence="6" id="KW-0282">Flagellum</keyword>
<evidence type="ECO:0000313" key="7">
    <source>
        <dbReference type="Proteomes" id="UP000295367"/>
    </source>
</evidence>
<accession>A0A4R3YIA6</accession>
<feature type="signal peptide" evidence="4">
    <location>
        <begin position="1"/>
        <end position="20"/>
    </location>
</feature>
<comment type="subcellular location">
    <subcellularLocation>
        <location evidence="1 4">Periplasm</location>
    </subcellularLocation>
</comment>
<comment type="similarity">
    <text evidence="4">Belongs to the FlgA family.</text>
</comment>
<reference evidence="6 7" key="1">
    <citation type="submission" date="2019-03" db="EMBL/GenBank/DDBJ databases">
        <title>Genomic Encyclopedia of Type Strains, Phase IV (KMG-IV): sequencing the most valuable type-strain genomes for metagenomic binning, comparative biology and taxonomic classification.</title>
        <authorList>
            <person name="Goeker M."/>
        </authorList>
    </citation>
    <scope>NUCLEOTIDE SEQUENCE [LARGE SCALE GENOMIC DNA]</scope>
    <source>
        <strain evidence="6 7">DSM 100309</strain>
    </source>
</reference>
<evidence type="ECO:0000259" key="5">
    <source>
        <dbReference type="SMART" id="SM00858"/>
    </source>
</evidence>
<sequence length="228" mass="24484">MLRIRLLLLFCFLVPHSALAAWQDINEMRNTIDQYIKSQTTELPGKVETSIGTIDPRLQLPQCLKLEAFNISGGRLWGNSTVGIRCEQPSSWSIYVPVNVKVTGEVVVSARPLSRGATIGPDDLTRQNADLTQLPSSVITQPEQAIGKTVTSSVPAGNILRIEMLRAPIAVKQGQIVKIITKGSGFTVSSEGKALSSASADQIISVRTSSGQIISGTVTPEGTVEVQF</sequence>
<keyword evidence="3 4" id="KW-0574">Periplasm</keyword>